<dbReference type="Proteomes" id="UP001239397">
    <property type="component" value="Chromosome"/>
</dbReference>
<dbReference type="AlphaFoldDB" id="A0A9Y2JHB7"/>
<name>A0A9Y2JHB7_9PSEU</name>
<evidence type="ECO:0000313" key="2">
    <source>
        <dbReference type="EMBL" id="WIX98072.1"/>
    </source>
</evidence>
<sequence>MTASLYTPTGHPHPAFTALQAYLADVTTTVGVGLESCTVDHDSPVSAYVALDEHLPGYPGRDVALLWDEVHGWAAAIETHSGEDLIVLRYLGGTTVTPEPEDITRFLTALREDDHRIGRLDPPAIRAAGTLTELQAVLSQRRTA</sequence>
<feature type="domain" description="DUF6292" evidence="1">
    <location>
        <begin position="22"/>
        <end position="108"/>
    </location>
</feature>
<accession>A0A9Y2JHB7</accession>
<protein>
    <submittedName>
        <fullName evidence="2">DUF6292 family protein</fullName>
    </submittedName>
</protein>
<gene>
    <name evidence="2" type="ORF">QRX60_28845</name>
</gene>
<keyword evidence="3" id="KW-1185">Reference proteome</keyword>
<reference evidence="2 3" key="1">
    <citation type="submission" date="2023-06" db="EMBL/GenBank/DDBJ databases">
        <authorList>
            <person name="Oyuntsetseg B."/>
            <person name="Kim S.B."/>
        </authorList>
    </citation>
    <scope>NUCLEOTIDE SEQUENCE [LARGE SCALE GENOMIC DNA]</scope>
    <source>
        <strain evidence="2 3">4-36</strain>
    </source>
</reference>
<dbReference type="EMBL" id="CP127295">
    <property type="protein sequence ID" value="WIX98072.1"/>
    <property type="molecule type" value="Genomic_DNA"/>
</dbReference>
<dbReference type="Pfam" id="PF19809">
    <property type="entry name" value="DUF6292"/>
    <property type="match status" value="1"/>
</dbReference>
<dbReference type="KEGG" id="amog:QRX60_28845"/>
<dbReference type="InterPro" id="IPR046259">
    <property type="entry name" value="DUF6292"/>
</dbReference>
<evidence type="ECO:0000259" key="1">
    <source>
        <dbReference type="Pfam" id="PF19809"/>
    </source>
</evidence>
<evidence type="ECO:0000313" key="3">
    <source>
        <dbReference type="Proteomes" id="UP001239397"/>
    </source>
</evidence>
<dbReference type="RefSeq" id="WP_285994557.1">
    <property type="nucleotide sequence ID" value="NZ_CP127295.1"/>
</dbReference>
<organism evidence="2 3">
    <name type="scientific">Amycolatopsis mongoliensis</name>
    <dbReference type="NCBI Taxonomy" id="715475"/>
    <lineage>
        <taxon>Bacteria</taxon>
        <taxon>Bacillati</taxon>
        <taxon>Actinomycetota</taxon>
        <taxon>Actinomycetes</taxon>
        <taxon>Pseudonocardiales</taxon>
        <taxon>Pseudonocardiaceae</taxon>
        <taxon>Amycolatopsis</taxon>
    </lineage>
</organism>
<proteinExistence type="predicted"/>